<feature type="transmembrane region" description="Helical" evidence="8">
    <location>
        <begin position="160"/>
        <end position="178"/>
    </location>
</feature>
<dbReference type="PANTHER" id="PTHR34979:SF1">
    <property type="entry name" value="INNER MEMBRANE PROTEIN YGAZ"/>
    <property type="match status" value="1"/>
</dbReference>
<evidence type="ECO:0000256" key="2">
    <source>
        <dbReference type="ARBA" id="ARBA00010735"/>
    </source>
</evidence>
<keyword evidence="3" id="KW-0813">Transport</keyword>
<evidence type="ECO:0000256" key="6">
    <source>
        <dbReference type="ARBA" id="ARBA00022989"/>
    </source>
</evidence>
<keyword evidence="10" id="KW-1185">Reference proteome</keyword>
<proteinExistence type="inferred from homology"/>
<evidence type="ECO:0000256" key="5">
    <source>
        <dbReference type="ARBA" id="ARBA00022692"/>
    </source>
</evidence>
<name>A0ABV8LR94_9ACTN</name>
<evidence type="ECO:0000256" key="1">
    <source>
        <dbReference type="ARBA" id="ARBA00004651"/>
    </source>
</evidence>
<comment type="subcellular location">
    <subcellularLocation>
        <location evidence="1">Cell membrane</location>
        <topology evidence="1">Multi-pass membrane protein</topology>
    </subcellularLocation>
</comment>
<feature type="transmembrane region" description="Helical" evidence="8">
    <location>
        <begin position="57"/>
        <end position="80"/>
    </location>
</feature>
<dbReference type="InterPro" id="IPR011606">
    <property type="entry name" value="Brnchd-chn_aa_trnsp_permease"/>
</dbReference>
<dbReference type="EMBL" id="JBHSAY010000009">
    <property type="protein sequence ID" value="MFC4132981.1"/>
    <property type="molecule type" value="Genomic_DNA"/>
</dbReference>
<feature type="transmembrane region" description="Helical" evidence="8">
    <location>
        <begin position="12"/>
        <end position="37"/>
    </location>
</feature>
<sequence>MRTPDRTPLDRGLLRDALAIGAAAAMIGISFGAISVAEGMPKWLPTAMSLLIFAGGSQFLAVGMLAAGNPVAAILGGLLVNVRHLPFGLAIGGAISDRLPLKLLGAHVLIDENTAFALAQDDEHRRRQAYWLVGSTLFVTWNLGVIAGVLVGGAVGDPNVYGLDAAFPAGLLALILPAMRDRTTRTCAAIGAVIAVAATPLLPAGLPVLAALLGVAAGIVRRFSLQGASE</sequence>
<reference evidence="10" key="1">
    <citation type="journal article" date="2019" name="Int. J. Syst. Evol. Microbiol.">
        <title>The Global Catalogue of Microorganisms (GCM) 10K type strain sequencing project: providing services to taxonomists for standard genome sequencing and annotation.</title>
        <authorList>
            <consortium name="The Broad Institute Genomics Platform"/>
            <consortium name="The Broad Institute Genome Sequencing Center for Infectious Disease"/>
            <person name="Wu L."/>
            <person name="Ma J."/>
        </authorList>
    </citation>
    <scope>NUCLEOTIDE SEQUENCE [LARGE SCALE GENOMIC DNA]</scope>
    <source>
        <strain evidence="10">CGMCC 4.7289</strain>
    </source>
</reference>
<evidence type="ECO:0000256" key="7">
    <source>
        <dbReference type="ARBA" id="ARBA00023136"/>
    </source>
</evidence>
<keyword evidence="4" id="KW-1003">Cell membrane</keyword>
<accession>A0ABV8LR94</accession>
<organism evidence="9 10">
    <name type="scientific">Hamadaea flava</name>
    <dbReference type="NCBI Taxonomy" id="1742688"/>
    <lineage>
        <taxon>Bacteria</taxon>
        <taxon>Bacillati</taxon>
        <taxon>Actinomycetota</taxon>
        <taxon>Actinomycetes</taxon>
        <taxon>Micromonosporales</taxon>
        <taxon>Micromonosporaceae</taxon>
        <taxon>Hamadaea</taxon>
    </lineage>
</organism>
<keyword evidence="7 8" id="KW-0472">Membrane</keyword>
<comment type="similarity">
    <text evidence="2">Belongs to the AzlC family.</text>
</comment>
<protein>
    <submittedName>
        <fullName evidence="9">AzlC family ABC transporter permease</fullName>
    </submittedName>
</protein>
<evidence type="ECO:0000256" key="3">
    <source>
        <dbReference type="ARBA" id="ARBA00022448"/>
    </source>
</evidence>
<evidence type="ECO:0000256" key="8">
    <source>
        <dbReference type="SAM" id="Phobius"/>
    </source>
</evidence>
<keyword evidence="6 8" id="KW-1133">Transmembrane helix</keyword>
<dbReference type="Proteomes" id="UP001595816">
    <property type="component" value="Unassembled WGS sequence"/>
</dbReference>
<evidence type="ECO:0000313" key="9">
    <source>
        <dbReference type="EMBL" id="MFC4132981.1"/>
    </source>
</evidence>
<comment type="caution">
    <text evidence="9">The sequence shown here is derived from an EMBL/GenBank/DDBJ whole genome shotgun (WGS) entry which is preliminary data.</text>
</comment>
<evidence type="ECO:0000256" key="4">
    <source>
        <dbReference type="ARBA" id="ARBA00022475"/>
    </source>
</evidence>
<gene>
    <name evidence="9" type="ORF">ACFOZ4_20410</name>
</gene>
<feature type="transmembrane region" description="Helical" evidence="8">
    <location>
        <begin position="190"/>
        <end position="220"/>
    </location>
</feature>
<evidence type="ECO:0000313" key="10">
    <source>
        <dbReference type="Proteomes" id="UP001595816"/>
    </source>
</evidence>
<keyword evidence="5 8" id="KW-0812">Transmembrane</keyword>
<dbReference type="Pfam" id="PF03591">
    <property type="entry name" value="AzlC"/>
    <property type="match status" value="1"/>
</dbReference>
<dbReference type="PANTHER" id="PTHR34979">
    <property type="entry name" value="INNER MEMBRANE PROTEIN YGAZ"/>
    <property type="match status" value="1"/>
</dbReference>
<dbReference type="RefSeq" id="WP_253752080.1">
    <property type="nucleotide sequence ID" value="NZ_JAMZDZ010000001.1"/>
</dbReference>
<feature type="transmembrane region" description="Helical" evidence="8">
    <location>
        <begin position="129"/>
        <end position="154"/>
    </location>
</feature>